<evidence type="ECO:0000313" key="9">
    <source>
        <dbReference type="EMBL" id="HIZ24814.1"/>
    </source>
</evidence>
<keyword evidence="3" id="KW-1003">Cell membrane</keyword>
<gene>
    <name evidence="9" type="ORF">H9812_05020</name>
</gene>
<organism evidence="9 10">
    <name type="scientific">Candidatus Gallimonas intestinigallinarum</name>
    <dbReference type="NCBI Taxonomy" id="2838604"/>
    <lineage>
        <taxon>Bacteria</taxon>
        <taxon>Bacillati</taxon>
        <taxon>Bacillota</taxon>
        <taxon>Clostridia</taxon>
        <taxon>Candidatus Gallimonas</taxon>
    </lineage>
</organism>
<protein>
    <recommendedName>
        <fullName evidence="8">Polysaccharide chain length determinant N-terminal domain-containing protein</fullName>
    </recommendedName>
</protein>
<dbReference type="Pfam" id="PF02706">
    <property type="entry name" value="Wzz"/>
    <property type="match status" value="1"/>
</dbReference>
<feature type="transmembrane region" description="Helical" evidence="7">
    <location>
        <begin position="195"/>
        <end position="217"/>
    </location>
</feature>
<evidence type="ECO:0000256" key="5">
    <source>
        <dbReference type="ARBA" id="ARBA00022989"/>
    </source>
</evidence>
<evidence type="ECO:0000256" key="1">
    <source>
        <dbReference type="ARBA" id="ARBA00004651"/>
    </source>
</evidence>
<keyword evidence="4 7" id="KW-0812">Transmembrane</keyword>
<comment type="caution">
    <text evidence="9">The sequence shown here is derived from an EMBL/GenBank/DDBJ whole genome shotgun (WGS) entry which is preliminary data.</text>
</comment>
<reference evidence="9" key="2">
    <citation type="submission" date="2021-04" db="EMBL/GenBank/DDBJ databases">
        <authorList>
            <person name="Gilroy R."/>
        </authorList>
    </citation>
    <scope>NUCLEOTIDE SEQUENCE</scope>
    <source>
        <strain evidence="9">CHK33-5263</strain>
    </source>
</reference>
<proteinExistence type="inferred from homology"/>
<evidence type="ECO:0000256" key="3">
    <source>
        <dbReference type="ARBA" id="ARBA00022475"/>
    </source>
</evidence>
<evidence type="ECO:0000313" key="10">
    <source>
        <dbReference type="Proteomes" id="UP000824044"/>
    </source>
</evidence>
<accession>A0A9D2DXJ7</accession>
<evidence type="ECO:0000259" key="8">
    <source>
        <dbReference type="Pfam" id="PF02706"/>
    </source>
</evidence>
<dbReference type="GO" id="GO:0004713">
    <property type="term" value="F:protein tyrosine kinase activity"/>
    <property type="evidence" value="ECO:0007669"/>
    <property type="project" value="TreeGrafter"/>
</dbReference>
<name>A0A9D2DXJ7_9FIRM</name>
<dbReference type="EMBL" id="DXBS01000098">
    <property type="protein sequence ID" value="HIZ24814.1"/>
    <property type="molecule type" value="Genomic_DNA"/>
</dbReference>
<sequence>MEQERTESESTIDLRSIFSFILRKWWIVLICLAVGLGAGGIYGAVTSEDEYSEEAVFVVSYYDGTPDSDMSSYQSRVASMLGGCVTLIRQNRFARAVVAQVQENGRMVTEEEVTNCLEYSFSVSGNDTDYAGNYIYITATSTDPEVTYDIIVAASEILSDYVSENYILAGSAEKLVFSLANDLEVPAEPVADMSVLQYMLIFGAVCLVLCIVVLAIIEMADQRVKGEDDLVATYNLAVLGSVPDFEDKNLTRGGYYGKK</sequence>
<dbReference type="PANTHER" id="PTHR32309:SF13">
    <property type="entry name" value="FERRIC ENTEROBACTIN TRANSPORT PROTEIN FEPE"/>
    <property type="match status" value="1"/>
</dbReference>
<reference evidence="9" key="1">
    <citation type="journal article" date="2021" name="PeerJ">
        <title>Extensive microbial diversity within the chicken gut microbiome revealed by metagenomics and culture.</title>
        <authorList>
            <person name="Gilroy R."/>
            <person name="Ravi A."/>
            <person name="Getino M."/>
            <person name="Pursley I."/>
            <person name="Horton D.L."/>
            <person name="Alikhan N.F."/>
            <person name="Baker D."/>
            <person name="Gharbi K."/>
            <person name="Hall N."/>
            <person name="Watson M."/>
            <person name="Adriaenssens E.M."/>
            <person name="Foster-Nyarko E."/>
            <person name="Jarju S."/>
            <person name="Secka A."/>
            <person name="Antonio M."/>
            <person name="Oren A."/>
            <person name="Chaudhuri R.R."/>
            <person name="La Ragione R."/>
            <person name="Hildebrand F."/>
            <person name="Pallen M.J."/>
        </authorList>
    </citation>
    <scope>NUCLEOTIDE SEQUENCE</scope>
    <source>
        <strain evidence="9">CHK33-5263</strain>
    </source>
</reference>
<comment type="similarity">
    <text evidence="2">Belongs to the CpsC/CapA family.</text>
</comment>
<evidence type="ECO:0000256" key="6">
    <source>
        <dbReference type="ARBA" id="ARBA00023136"/>
    </source>
</evidence>
<feature type="transmembrane region" description="Helical" evidence="7">
    <location>
        <begin position="25"/>
        <end position="45"/>
    </location>
</feature>
<dbReference type="PANTHER" id="PTHR32309">
    <property type="entry name" value="TYROSINE-PROTEIN KINASE"/>
    <property type="match status" value="1"/>
</dbReference>
<evidence type="ECO:0000256" key="4">
    <source>
        <dbReference type="ARBA" id="ARBA00022692"/>
    </source>
</evidence>
<keyword evidence="6 7" id="KW-0472">Membrane</keyword>
<comment type="subcellular location">
    <subcellularLocation>
        <location evidence="1">Cell membrane</location>
        <topology evidence="1">Multi-pass membrane protein</topology>
    </subcellularLocation>
</comment>
<dbReference type="Proteomes" id="UP000824044">
    <property type="component" value="Unassembled WGS sequence"/>
</dbReference>
<dbReference type="GO" id="GO:0005886">
    <property type="term" value="C:plasma membrane"/>
    <property type="evidence" value="ECO:0007669"/>
    <property type="project" value="UniProtKB-SubCell"/>
</dbReference>
<evidence type="ECO:0000256" key="2">
    <source>
        <dbReference type="ARBA" id="ARBA00006683"/>
    </source>
</evidence>
<evidence type="ECO:0000256" key="7">
    <source>
        <dbReference type="SAM" id="Phobius"/>
    </source>
</evidence>
<dbReference type="InterPro" id="IPR003856">
    <property type="entry name" value="LPS_length_determ_N"/>
</dbReference>
<dbReference type="AlphaFoldDB" id="A0A9D2DXJ7"/>
<feature type="domain" description="Polysaccharide chain length determinant N-terminal" evidence="8">
    <location>
        <begin position="11"/>
        <end position="67"/>
    </location>
</feature>
<dbReference type="InterPro" id="IPR050445">
    <property type="entry name" value="Bact_polysacc_biosynth/exp"/>
</dbReference>
<keyword evidence="5 7" id="KW-1133">Transmembrane helix</keyword>